<dbReference type="Proteomes" id="UP001152087">
    <property type="component" value="Unassembled WGS sequence"/>
</dbReference>
<name>A0A9W8QTF4_9HYPO</name>
<protein>
    <submittedName>
        <fullName evidence="1">Uncharacterized protein</fullName>
    </submittedName>
</protein>
<organism evidence="1 2">
    <name type="scientific">Fusarium falciforme</name>
    <dbReference type="NCBI Taxonomy" id="195108"/>
    <lineage>
        <taxon>Eukaryota</taxon>
        <taxon>Fungi</taxon>
        <taxon>Dikarya</taxon>
        <taxon>Ascomycota</taxon>
        <taxon>Pezizomycotina</taxon>
        <taxon>Sordariomycetes</taxon>
        <taxon>Hypocreomycetidae</taxon>
        <taxon>Hypocreales</taxon>
        <taxon>Nectriaceae</taxon>
        <taxon>Fusarium</taxon>
        <taxon>Fusarium solani species complex</taxon>
    </lineage>
</organism>
<reference evidence="1" key="1">
    <citation type="submission" date="2022-09" db="EMBL/GenBank/DDBJ databases">
        <title>Fusarium specimens isolated from Avocado Roots.</title>
        <authorList>
            <person name="Stajich J."/>
            <person name="Roper C."/>
            <person name="Heimlech-Rivalta G."/>
        </authorList>
    </citation>
    <scope>NUCLEOTIDE SEQUENCE</scope>
    <source>
        <strain evidence="1">A02</strain>
    </source>
</reference>
<evidence type="ECO:0000313" key="2">
    <source>
        <dbReference type="Proteomes" id="UP001152087"/>
    </source>
</evidence>
<dbReference type="EMBL" id="JAOQAV010000071">
    <property type="protein sequence ID" value="KAJ4178597.1"/>
    <property type="molecule type" value="Genomic_DNA"/>
</dbReference>
<dbReference type="AlphaFoldDB" id="A0A9W8QTF4"/>
<sequence>MGSDWDFNIDSDDVKELVESWKVGNDDDDSIESGDGGKDIEIKWKVRKGSEGTYVELQFKDSDIKDNSFKFTAFGGVISISILRLIA</sequence>
<dbReference type="OrthoDB" id="5105035at2759"/>
<gene>
    <name evidence="1" type="ORF">NW755_013061</name>
</gene>
<accession>A0A9W8QTF4</accession>
<keyword evidence="2" id="KW-1185">Reference proteome</keyword>
<comment type="caution">
    <text evidence="1">The sequence shown here is derived from an EMBL/GenBank/DDBJ whole genome shotgun (WGS) entry which is preliminary data.</text>
</comment>
<proteinExistence type="predicted"/>
<evidence type="ECO:0000313" key="1">
    <source>
        <dbReference type="EMBL" id="KAJ4178597.1"/>
    </source>
</evidence>